<name>A0A131YDK8_RHIAP</name>
<evidence type="ECO:0000313" key="2">
    <source>
        <dbReference type="EMBL" id="JAP76572.1"/>
    </source>
</evidence>
<feature type="chain" id="PRO_5007284795" description="Secreted protein" evidence="1">
    <location>
        <begin position="20"/>
        <end position="148"/>
    </location>
</feature>
<protein>
    <recommendedName>
        <fullName evidence="3">Secreted protein</fullName>
    </recommendedName>
</protein>
<dbReference type="EMBL" id="GEDV01011985">
    <property type="protein sequence ID" value="JAP76572.1"/>
    <property type="molecule type" value="Transcribed_RNA"/>
</dbReference>
<sequence>MSLAFFSCCLHVVAPQCNCMGFTKREIYNSLHAALVVIQISWACGLKRCDCVYTCRSWRRPLLSCCTQMLTNGSMLSTSWYCRCIASAETLRFALLLQATHASTFSEPERPTEYTTASHKKEKPVWFILKLGHYCTAHRCASLFACDM</sequence>
<evidence type="ECO:0000256" key="1">
    <source>
        <dbReference type="SAM" id="SignalP"/>
    </source>
</evidence>
<dbReference type="AlphaFoldDB" id="A0A131YDK8"/>
<evidence type="ECO:0008006" key="3">
    <source>
        <dbReference type="Google" id="ProtNLM"/>
    </source>
</evidence>
<organism evidence="2">
    <name type="scientific">Rhipicephalus appendiculatus</name>
    <name type="common">Brown ear tick</name>
    <dbReference type="NCBI Taxonomy" id="34631"/>
    <lineage>
        <taxon>Eukaryota</taxon>
        <taxon>Metazoa</taxon>
        <taxon>Ecdysozoa</taxon>
        <taxon>Arthropoda</taxon>
        <taxon>Chelicerata</taxon>
        <taxon>Arachnida</taxon>
        <taxon>Acari</taxon>
        <taxon>Parasitiformes</taxon>
        <taxon>Ixodida</taxon>
        <taxon>Ixodoidea</taxon>
        <taxon>Ixodidae</taxon>
        <taxon>Rhipicephalinae</taxon>
        <taxon>Rhipicephalus</taxon>
        <taxon>Rhipicephalus</taxon>
    </lineage>
</organism>
<feature type="signal peptide" evidence="1">
    <location>
        <begin position="1"/>
        <end position="19"/>
    </location>
</feature>
<proteinExistence type="predicted"/>
<accession>A0A131YDK8</accession>
<keyword evidence="1" id="KW-0732">Signal</keyword>
<reference evidence="2" key="1">
    <citation type="journal article" date="2016" name="Ticks Tick Borne Dis.">
        <title>De novo assembly and annotation of the salivary gland transcriptome of Rhipicephalus appendiculatus male and female ticks during blood feeding.</title>
        <authorList>
            <person name="de Castro M.H."/>
            <person name="de Klerk D."/>
            <person name="Pienaar R."/>
            <person name="Latif A.A."/>
            <person name="Rees D.J."/>
            <person name="Mans B.J."/>
        </authorList>
    </citation>
    <scope>NUCLEOTIDE SEQUENCE</scope>
    <source>
        <tissue evidence="2">Salivary glands</tissue>
    </source>
</reference>